<keyword evidence="1" id="KW-0472">Membrane</keyword>
<protein>
    <recommendedName>
        <fullName evidence="4">ABC transporter permease protein</fullName>
    </recommendedName>
</protein>
<accession>A0A077P7U4</accession>
<dbReference type="InterPro" id="IPR010390">
    <property type="entry name" value="ABC-2_transporter-like"/>
</dbReference>
<sequence>MWTLLRKAYATQWHYPGNYVSFLAIQSVTQLLTLFYLYTVYTYTDQLNGWKREEAVFVFYLANIVILCAECFTCSLEQYYRKLVQGKLDPMLTLPIKRRFLQLLRWSEPGFMIPVLFLLCIWPWVDPSPQRGLLEWISGVLALGLGVLTIIILFALISLPALLTQRQAPADFMISELSRMVFLPSGILPQGGWKFVLGICIPLLFSANAAGEILVKGEYGSALALLMGGLTLGTIHRVLEARLLRSYSYPGS</sequence>
<comment type="caution">
    <text evidence="2">The sequence shown here is derived from an EMBL/GenBank/DDBJ whole genome shotgun (WGS) entry which is preliminary data.</text>
</comment>
<evidence type="ECO:0000313" key="2">
    <source>
        <dbReference type="EMBL" id="CDH06959.1"/>
    </source>
</evidence>
<dbReference type="Pfam" id="PF06182">
    <property type="entry name" value="ABC2_membrane_6"/>
    <property type="match status" value="1"/>
</dbReference>
<dbReference type="AlphaFoldDB" id="A0A077P7U4"/>
<feature type="transmembrane region" description="Helical" evidence="1">
    <location>
        <begin position="58"/>
        <end position="80"/>
    </location>
</feature>
<organism evidence="2 3">
    <name type="scientific">Xenorhabdus bovienii str. oregonense</name>
    <dbReference type="NCBI Taxonomy" id="1398202"/>
    <lineage>
        <taxon>Bacteria</taxon>
        <taxon>Pseudomonadati</taxon>
        <taxon>Pseudomonadota</taxon>
        <taxon>Gammaproteobacteria</taxon>
        <taxon>Enterobacterales</taxon>
        <taxon>Morganellaceae</taxon>
        <taxon>Xenorhabdus</taxon>
    </lineage>
</organism>
<gene>
    <name evidence="2" type="ORF">XBO1_2500004</name>
</gene>
<name>A0A077P7U4_XENBV</name>
<feature type="transmembrane region" description="Helical" evidence="1">
    <location>
        <begin position="136"/>
        <end position="159"/>
    </location>
</feature>
<dbReference type="EMBL" id="CBSX010000169">
    <property type="protein sequence ID" value="CDH06959.1"/>
    <property type="molecule type" value="Genomic_DNA"/>
</dbReference>
<evidence type="ECO:0000313" key="3">
    <source>
        <dbReference type="Proteomes" id="UP000028483"/>
    </source>
</evidence>
<dbReference type="RefSeq" id="WP_038258576.1">
    <property type="nucleotide sequence ID" value="NZ_CAWLUU010000218.1"/>
</dbReference>
<keyword evidence="1" id="KW-1133">Transmembrane helix</keyword>
<dbReference type="HOGENOM" id="CLU_1101256_0_0_6"/>
<dbReference type="Proteomes" id="UP000028483">
    <property type="component" value="Unassembled WGS sequence"/>
</dbReference>
<proteinExistence type="predicted"/>
<evidence type="ECO:0000256" key="1">
    <source>
        <dbReference type="SAM" id="Phobius"/>
    </source>
</evidence>
<feature type="transmembrane region" description="Helical" evidence="1">
    <location>
        <begin position="219"/>
        <end position="239"/>
    </location>
</feature>
<reference evidence="2" key="1">
    <citation type="submission" date="2013-07" db="EMBL/GenBank/DDBJ databases">
        <title>Sub-species coevolution in mutualistic symbiosis.</title>
        <authorList>
            <person name="Murfin K."/>
            <person name="Klassen J."/>
            <person name="Lee M."/>
            <person name="Forst S."/>
            <person name="Stock P."/>
            <person name="Goodrich-Blair H."/>
        </authorList>
    </citation>
    <scope>NUCLEOTIDE SEQUENCE [LARGE SCALE GENOMIC DNA]</scope>
    <source>
        <strain evidence="2">Oregonense</strain>
    </source>
</reference>
<feature type="transmembrane region" description="Helical" evidence="1">
    <location>
        <begin position="100"/>
        <end position="124"/>
    </location>
</feature>
<feature type="transmembrane region" description="Helical" evidence="1">
    <location>
        <begin position="20"/>
        <end position="38"/>
    </location>
</feature>
<keyword evidence="1" id="KW-0812">Transmembrane</keyword>
<evidence type="ECO:0008006" key="4">
    <source>
        <dbReference type="Google" id="ProtNLM"/>
    </source>
</evidence>
<feature type="transmembrane region" description="Helical" evidence="1">
    <location>
        <begin position="180"/>
        <end position="207"/>
    </location>
</feature>